<dbReference type="InterPro" id="IPR051531">
    <property type="entry name" value="N-acetyltransferase"/>
</dbReference>
<reference evidence="3" key="1">
    <citation type="journal article" date="2019" name="Int. J. Syst. Evol. Microbiol.">
        <title>The Global Catalogue of Microorganisms (GCM) 10K type strain sequencing project: providing services to taxonomists for standard genome sequencing and annotation.</title>
        <authorList>
            <consortium name="The Broad Institute Genomics Platform"/>
            <consortium name="The Broad Institute Genome Sequencing Center for Infectious Disease"/>
            <person name="Wu L."/>
            <person name="Ma J."/>
        </authorList>
    </citation>
    <scope>NUCLEOTIDE SEQUENCE [LARGE SCALE GENOMIC DNA]</scope>
    <source>
        <strain evidence="3">JCM 11483</strain>
    </source>
</reference>
<dbReference type="PANTHER" id="PTHR43792">
    <property type="entry name" value="GNAT FAMILY, PUTATIVE (AFU_ORTHOLOGUE AFUA_3G00765)-RELATED-RELATED"/>
    <property type="match status" value="1"/>
</dbReference>
<dbReference type="PANTHER" id="PTHR43792:SF1">
    <property type="entry name" value="N-ACETYLTRANSFERASE DOMAIN-CONTAINING PROTEIN"/>
    <property type="match status" value="1"/>
</dbReference>
<feature type="domain" description="N-acetyltransferase" evidence="1">
    <location>
        <begin position="14"/>
        <end position="178"/>
    </location>
</feature>
<dbReference type="Gene3D" id="3.40.630.30">
    <property type="match status" value="1"/>
</dbReference>
<evidence type="ECO:0000259" key="1">
    <source>
        <dbReference type="PROSITE" id="PS51186"/>
    </source>
</evidence>
<gene>
    <name evidence="2" type="ORF">GCM10020260_07010</name>
</gene>
<proteinExistence type="predicted"/>
<keyword evidence="3" id="KW-1185">Reference proteome</keyword>
<dbReference type="InterPro" id="IPR000182">
    <property type="entry name" value="GNAT_dom"/>
</dbReference>
<sequence length="179" mass="19844">MDPDQLPALETDRLRLRAPTAEDVDFIAALYARPEVVRFLGDGRTERTREQALARIERYRSFAGEATGVWLASCAVDGGPRGIMLLKPIPLSAGADSGTEQEIEIGWHLHPEAQGRGYAAEAAEALIEHARDRGLEQLLAVAHPENRASHRVAERIGMTHRGTTDRYYDTTVELFTLEL</sequence>
<evidence type="ECO:0000313" key="3">
    <source>
        <dbReference type="Proteomes" id="UP001501736"/>
    </source>
</evidence>
<dbReference type="InterPro" id="IPR016181">
    <property type="entry name" value="Acyl_CoA_acyltransferase"/>
</dbReference>
<organism evidence="2 3">
    <name type="scientific">Nesterenkonia halobia</name>
    <dbReference type="NCBI Taxonomy" id="37922"/>
    <lineage>
        <taxon>Bacteria</taxon>
        <taxon>Bacillati</taxon>
        <taxon>Actinomycetota</taxon>
        <taxon>Actinomycetes</taxon>
        <taxon>Micrococcales</taxon>
        <taxon>Micrococcaceae</taxon>
        <taxon>Nesterenkonia</taxon>
    </lineage>
</organism>
<name>A0ABP6RB36_9MICC</name>
<dbReference type="PROSITE" id="PS51186">
    <property type="entry name" value="GNAT"/>
    <property type="match status" value="1"/>
</dbReference>
<dbReference type="SUPFAM" id="SSF55729">
    <property type="entry name" value="Acyl-CoA N-acyltransferases (Nat)"/>
    <property type="match status" value="1"/>
</dbReference>
<dbReference type="Pfam" id="PF13302">
    <property type="entry name" value="Acetyltransf_3"/>
    <property type="match status" value="1"/>
</dbReference>
<accession>A0ABP6RB36</accession>
<dbReference type="EMBL" id="BAAAYG010000003">
    <property type="protein sequence ID" value="GAA3281461.1"/>
    <property type="molecule type" value="Genomic_DNA"/>
</dbReference>
<comment type="caution">
    <text evidence="2">The sequence shown here is derived from an EMBL/GenBank/DDBJ whole genome shotgun (WGS) entry which is preliminary data.</text>
</comment>
<dbReference type="Proteomes" id="UP001501736">
    <property type="component" value="Unassembled WGS sequence"/>
</dbReference>
<dbReference type="RefSeq" id="WP_344718232.1">
    <property type="nucleotide sequence ID" value="NZ_BAAAYG010000003.1"/>
</dbReference>
<protein>
    <submittedName>
        <fullName evidence="2">GNAT family protein</fullName>
    </submittedName>
</protein>
<evidence type="ECO:0000313" key="2">
    <source>
        <dbReference type="EMBL" id="GAA3281461.1"/>
    </source>
</evidence>